<comment type="subcellular location">
    <subcellularLocation>
        <location evidence="11">Cytoplasm</location>
    </subcellularLocation>
</comment>
<keyword evidence="2" id="KW-0963">Cytoplasm</keyword>
<dbReference type="UniPathway" id="UPA00219"/>
<dbReference type="NCBIfam" id="TIGR01085">
    <property type="entry name" value="murE"/>
    <property type="match status" value="1"/>
</dbReference>
<evidence type="ECO:0000256" key="9">
    <source>
        <dbReference type="ARBA" id="ARBA00023306"/>
    </source>
</evidence>
<evidence type="ECO:0000313" key="16">
    <source>
        <dbReference type="Proteomes" id="UP000270299"/>
    </source>
</evidence>
<evidence type="ECO:0000256" key="2">
    <source>
        <dbReference type="ARBA" id="ARBA00022490"/>
    </source>
</evidence>
<name>A0A3L7A1A4_9MICO</name>
<comment type="pathway">
    <text evidence="11">Cell wall biogenesis; peptidoglycan biosynthesis.</text>
</comment>
<evidence type="ECO:0000259" key="14">
    <source>
        <dbReference type="Pfam" id="PF08245"/>
    </source>
</evidence>
<evidence type="ECO:0000256" key="7">
    <source>
        <dbReference type="ARBA" id="ARBA00022960"/>
    </source>
</evidence>
<proteinExistence type="inferred from homology"/>
<keyword evidence="16" id="KW-1185">Reference proteome</keyword>
<dbReference type="InterPro" id="IPR005761">
    <property type="entry name" value="UDP-N-AcMur-Glu-dNH2Pim_ligase"/>
</dbReference>
<evidence type="ECO:0000256" key="8">
    <source>
        <dbReference type="ARBA" id="ARBA00022984"/>
    </source>
</evidence>
<evidence type="ECO:0000259" key="12">
    <source>
        <dbReference type="Pfam" id="PF01225"/>
    </source>
</evidence>
<dbReference type="SUPFAM" id="SSF53623">
    <property type="entry name" value="MurD-like peptide ligases, catalytic domain"/>
    <property type="match status" value="1"/>
</dbReference>
<keyword evidence="8 11" id="KW-0573">Peptidoglycan synthesis</keyword>
<dbReference type="PANTHER" id="PTHR23135:SF4">
    <property type="entry name" value="UDP-N-ACETYLMURAMOYL-L-ALANYL-D-GLUTAMATE--2,6-DIAMINOPIMELATE LIGASE MURE HOMOLOG, CHLOROPLASTIC"/>
    <property type="match status" value="1"/>
</dbReference>
<keyword evidence="9 11" id="KW-0131">Cell cycle</keyword>
<keyword evidence="7 11" id="KW-0133">Cell shape</keyword>
<organism evidence="15 16">
    <name type="scientific">Mycetocola manganoxydans</name>
    <dbReference type="NCBI Taxonomy" id="699879"/>
    <lineage>
        <taxon>Bacteria</taxon>
        <taxon>Bacillati</taxon>
        <taxon>Actinomycetota</taxon>
        <taxon>Actinomycetes</taxon>
        <taxon>Micrococcales</taxon>
        <taxon>Microbacteriaceae</taxon>
        <taxon>Mycetocola</taxon>
    </lineage>
</organism>
<dbReference type="Gene3D" id="3.90.190.20">
    <property type="entry name" value="Mur ligase, C-terminal domain"/>
    <property type="match status" value="1"/>
</dbReference>
<evidence type="ECO:0000256" key="11">
    <source>
        <dbReference type="RuleBase" id="RU004135"/>
    </source>
</evidence>
<dbReference type="GO" id="GO:0009252">
    <property type="term" value="P:peptidoglycan biosynthetic process"/>
    <property type="evidence" value="ECO:0007669"/>
    <property type="project" value="UniProtKB-UniPathway"/>
</dbReference>
<dbReference type="OrthoDB" id="9800958at2"/>
<keyword evidence="5" id="KW-0547">Nucleotide-binding</keyword>
<feature type="domain" description="Mur ligase N-terminal catalytic" evidence="12">
    <location>
        <begin position="49"/>
        <end position="108"/>
    </location>
</feature>
<dbReference type="InterPro" id="IPR036615">
    <property type="entry name" value="Mur_ligase_C_dom_sf"/>
</dbReference>
<keyword evidence="4 11" id="KW-0132">Cell division</keyword>
<dbReference type="Gene3D" id="3.40.1390.10">
    <property type="entry name" value="MurE/MurF, N-terminal domain"/>
    <property type="match status" value="1"/>
</dbReference>
<dbReference type="EMBL" id="RCUV01000001">
    <property type="protein sequence ID" value="RLP73745.1"/>
    <property type="molecule type" value="Genomic_DNA"/>
</dbReference>
<dbReference type="InterPro" id="IPR035911">
    <property type="entry name" value="MurE/MurF_N"/>
</dbReference>
<gene>
    <name evidence="15" type="ORF">D9V29_00120</name>
</gene>
<evidence type="ECO:0000313" key="15">
    <source>
        <dbReference type="EMBL" id="RLP73745.1"/>
    </source>
</evidence>
<dbReference type="AlphaFoldDB" id="A0A3L7A1A4"/>
<dbReference type="GO" id="GO:0008360">
    <property type="term" value="P:regulation of cell shape"/>
    <property type="evidence" value="ECO:0007669"/>
    <property type="project" value="UniProtKB-KW"/>
</dbReference>
<dbReference type="Pfam" id="PF08245">
    <property type="entry name" value="Mur_ligase_M"/>
    <property type="match status" value="1"/>
</dbReference>
<protein>
    <submittedName>
        <fullName evidence="15">UDP-N-acetylmuramoyl-L-alanyl-D-glutamate--2, 6-diaminopimelate ligase</fullName>
    </submittedName>
</protein>
<keyword evidence="10 11" id="KW-0961">Cell wall biogenesis/degradation</keyword>
<feature type="domain" description="Mur ligase C-terminal" evidence="13">
    <location>
        <begin position="369"/>
        <end position="493"/>
    </location>
</feature>
<evidence type="ECO:0000256" key="10">
    <source>
        <dbReference type="ARBA" id="ARBA00023316"/>
    </source>
</evidence>
<evidence type="ECO:0000256" key="1">
    <source>
        <dbReference type="ARBA" id="ARBA00005898"/>
    </source>
</evidence>
<dbReference type="Pfam" id="PF02875">
    <property type="entry name" value="Mur_ligase_C"/>
    <property type="match status" value="1"/>
</dbReference>
<dbReference type="Pfam" id="PF01225">
    <property type="entry name" value="Mur_ligase"/>
    <property type="match status" value="1"/>
</dbReference>
<dbReference type="PANTHER" id="PTHR23135">
    <property type="entry name" value="MUR LIGASE FAMILY MEMBER"/>
    <property type="match status" value="1"/>
</dbReference>
<reference evidence="15 16" key="1">
    <citation type="submission" date="2018-10" db="EMBL/GenBank/DDBJ databases">
        <authorList>
            <person name="Li J."/>
        </authorList>
    </citation>
    <scope>NUCLEOTIDE SEQUENCE [LARGE SCALE GENOMIC DNA]</scope>
    <source>
        <strain evidence="15 16">CCTCC AB209002</strain>
    </source>
</reference>
<dbReference type="InterPro" id="IPR004101">
    <property type="entry name" value="Mur_ligase_C"/>
</dbReference>
<dbReference type="SUPFAM" id="SSF53244">
    <property type="entry name" value="MurD-like peptide ligases, peptide-binding domain"/>
    <property type="match status" value="1"/>
</dbReference>
<dbReference type="InterPro" id="IPR000713">
    <property type="entry name" value="Mur_ligase_N"/>
</dbReference>
<comment type="caution">
    <text evidence="15">The sequence shown here is derived from an EMBL/GenBank/DDBJ whole genome shotgun (WGS) entry which is preliminary data.</text>
</comment>
<dbReference type="SUPFAM" id="SSF63418">
    <property type="entry name" value="MurE/MurF N-terminal domain"/>
    <property type="match status" value="1"/>
</dbReference>
<sequence length="525" mass="55337">MLVARWERRPDRAVRTWAVRPNQPQPTSLEDFAAKFRLALHDEISPVTLTGITMDSRSVEPGDLYVAVPGARFHGASFSADAVARGAVAILTDASGVVDATVSGVPVVVTVESPRELIGDIAAWLYRTDSAAPQLFGMTGTNGKTSTAHFLDSILRQLGIPTGLSSSAERRIGAEVMPSTMTTPEAPELHALVARMREVGVKAAVVEVSAHALTRHRVDGLVFDVAGFTNFAQDHLDDYASMEEYFAAKLELFTPAHARKAVVSLDTPAGANVVALAGIPTTTITSLPEMSADWTVVVDEEQPSYTSFSLTHAEYGSLATRVPVIGRHMAANGGLAIAMLVEAGYSLTAIDAALHRDGGITASLPGRAVHVPVPNGPAVYVDSGHTAEAFAKTLGAVRGLTAGRVIMVAGANGDRDQSKRPEMGRQAALGSDVLIITDHQPRSEDPAVIREAVLAGARAAKPTGDIREVASPAEAIRVAVREATADDAILWAGLAEKNHREVAGQKIPFSVLDETRGALAEAGWL</sequence>
<dbReference type="GO" id="GO:0005524">
    <property type="term" value="F:ATP binding"/>
    <property type="evidence" value="ECO:0007669"/>
    <property type="project" value="UniProtKB-KW"/>
</dbReference>
<evidence type="ECO:0000256" key="4">
    <source>
        <dbReference type="ARBA" id="ARBA00022618"/>
    </source>
</evidence>
<evidence type="ECO:0000259" key="13">
    <source>
        <dbReference type="Pfam" id="PF02875"/>
    </source>
</evidence>
<dbReference type="PROSITE" id="PS01011">
    <property type="entry name" value="FOLYLPOLYGLU_SYNT_1"/>
    <property type="match status" value="1"/>
</dbReference>
<dbReference type="GO" id="GO:0051301">
    <property type="term" value="P:cell division"/>
    <property type="evidence" value="ECO:0007669"/>
    <property type="project" value="UniProtKB-KW"/>
</dbReference>
<dbReference type="GO" id="GO:0004326">
    <property type="term" value="F:tetrahydrofolylpolyglutamate synthase activity"/>
    <property type="evidence" value="ECO:0007669"/>
    <property type="project" value="InterPro"/>
</dbReference>
<feature type="domain" description="Mur ligase central" evidence="14">
    <location>
        <begin position="139"/>
        <end position="339"/>
    </location>
</feature>
<dbReference type="GO" id="GO:0005737">
    <property type="term" value="C:cytoplasm"/>
    <property type="evidence" value="ECO:0007669"/>
    <property type="project" value="UniProtKB-SubCell"/>
</dbReference>
<accession>A0A3L7A1A4</accession>
<dbReference type="InterPro" id="IPR013221">
    <property type="entry name" value="Mur_ligase_cen"/>
</dbReference>
<dbReference type="InterPro" id="IPR018109">
    <property type="entry name" value="Folylpolyglutamate_synth_CS"/>
</dbReference>
<keyword evidence="6" id="KW-0067">ATP-binding</keyword>
<keyword evidence="3 15" id="KW-0436">Ligase</keyword>
<dbReference type="Gene3D" id="3.40.1190.10">
    <property type="entry name" value="Mur-like, catalytic domain"/>
    <property type="match status" value="1"/>
</dbReference>
<evidence type="ECO:0000256" key="3">
    <source>
        <dbReference type="ARBA" id="ARBA00022598"/>
    </source>
</evidence>
<evidence type="ECO:0000256" key="6">
    <source>
        <dbReference type="ARBA" id="ARBA00022840"/>
    </source>
</evidence>
<dbReference type="Proteomes" id="UP000270299">
    <property type="component" value="Unassembled WGS sequence"/>
</dbReference>
<comment type="similarity">
    <text evidence="1">Belongs to the MurCDEF family. MurE subfamily.</text>
</comment>
<evidence type="ECO:0000256" key="5">
    <source>
        <dbReference type="ARBA" id="ARBA00022741"/>
    </source>
</evidence>
<dbReference type="InterPro" id="IPR036565">
    <property type="entry name" value="Mur-like_cat_sf"/>
</dbReference>
<dbReference type="GO" id="GO:0071555">
    <property type="term" value="P:cell wall organization"/>
    <property type="evidence" value="ECO:0007669"/>
    <property type="project" value="UniProtKB-KW"/>
</dbReference>